<dbReference type="PANTHER" id="PTHR31672">
    <property type="entry name" value="BNACNNG10540D PROTEIN"/>
    <property type="match status" value="1"/>
</dbReference>
<dbReference type="InterPro" id="IPR001810">
    <property type="entry name" value="F-box_dom"/>
</dbReference>
<accession>A0A2P6QLN5</accession>
<evidence type="ECO:0000313" key="2">
    <source>
        <dbReference type="EMBL" id="PRQ35084.1"/>
    </source>
</evidence>
<dbReference type="Pfam" id="PF00646">
    <property type="entry name" value="F-box"/>
    <property type="match status" value="1"/>
</dbReference>
<dbReference type="PANTHER" id="PTHR31672:SF13">
    <property type="entry name" value="F-BOX PROTEIN CPR30-LIKE"/>
    <property type="match status" value="1"/>
</dbReference>
<protein>
    <submittedName>
        <fullName evidence="2">Putative F-box domain-containing protein</fullName>
    </submittedName>
</protein>
<dbReference type="AlphaFoldDB" id="A0A2P6QLN5"/>
<evidence type="ECO:0000259" key="1">
    <source>
        <dbReference type="PROSITE" id="PS50181"/>
    </source>
</evidence>
<organism evidence="2 3">
    <name type="scientific">Rosa chinensis</name>
    <name type="common">China rose</name>
    <dbReference type="NCBI Taxonomy" id="74649"/>
    <lineage>
        <taxon>Eukaryota</taxon>
        <taxon>Viridiplantae</taxon>
        <taxon>Streptophyta</taxon>
        <taxon>Embryophyta</taxon>
        <taxon>Tracheophyta</taxon>
        <taxon>Spermatophyta</taxon>
        <taxon>Magnoliopsida</taxon>
        <taxon>eudicotyledons</taxon>
        <taxon>Gunneridae</taxon>
        <taxon>Pentapetalae</taxon>
        <taxon>rosids</taxon>
        <taxon>fabids</taxon>
        <taxon>Rosales</taxon>
        <taxon>Rosaceae</taxon>
        <taxon>Rosoideae</taxon>
        <taxon>Rosoideae incertae sedis</taxon>
        <taxon>Rosa</taxon>
    </lineage>
</organism>
<keyword evidence="3" id="KW-1185">Reference proteome</keyword>
<dbReference type="SUPFAM" id="SSF81383">
    <property type="entry name" value="F-box domain"/>
    <property type="match status" value="1"/>
</dbReference>
<dbReference type="PROSITE" id="PS50181">
    <property type="entry name" value="FBOX"/>
    <property type="match status" value="1"/>
</dbReference>
<dbReference type="Proteomes" id="UP000238479">
    <property type="component" value="Chromosome 5"/>
</dbReference>
<dbReference type="InterPro" id="IPR050796">
    <property type="entry name" value="SCF_F-box_component"/>
</dbReference>
<gene>
    <name evidence="2" type="ORF">RchiOBHm_Chr5g0076151</name>
</gene>
<dbReference type="NCBIfam" id="TIGR01640">
    <property type="entry name" value="F_box_assoc_1"/>
    <property type="match status" value="1"/>
</dbReference>
<name>A0A2P6QLN5_ROSCH</name>
<dbReference type="OMA" id="YTEAICA"/>
<sequence>MMEKEELNFDLPEHIILQILCRVPVKSLIRFSCVSKRWRSIIISDPQFGKAHLKLASEQRSITKRLILSVFLSASFRDHQFQTRVDLRSQSLESLFGDNSSVTNLTFPSEDIRRTNILGSCNGLVVLLDYYKEWSIWNPSTRFFRKIPAPDFSSVTKKSTITQPDRYGFGYVSSTDDYKLVLVVHIGSDDFRPDDFGFAPDVKIFIFSVRANSWKISEVSRWPFLRYTPTSDCGTLSNEAIHWVNQYYDYLEGYTEAICAFDLESEELRKVPAPCFNQDDYDDRVLNRRMQTVVDSGGCLCVSFQFFHANYKDIELWMMRDYGVSNSWMKLLKFSNYDLPVQLTTNYGWDISLVIESGSIVIKLYDNTEWLRIKCRKEEKPVCVGRYRLKEMFWGYFLNPTVVYDETLISVPE</sequence>
<dbReference type="Pfam" id="PF08268">
    <property type="entry name" value="FBA_3"/>
    <property type="match status" value="1"/>
</dbReference>
<evidence type="ECO:0000313" key="3">
    <source>
        <dbReference type="Proteomes" id="UP000238479"/>
    </source>
</evidence>
<dbReference type="InterPro" id="IPR013187">
    <property type="entry name" value="F-box-assoc_dom_typ3"/>
</dbReference>
<dbReference type="Gramene" id="PRQ35084">
    <property type="protein sequence ID" value="PRQ35084"/>
    <property type="gene ID" value="RchiOBHm_Chr5g0076151"/>
</dbReference>
<dbReference type="STRING" id="74649.A0A2P6QLN5"/>
<dbReference type="EMBL" id="PDCK01000043">
    <property type="protein sequence ID" value="PRQ35084.1"/>
    <property type="molecule type" value="Genomic_DNA"/>
</dbReference>
<dbReference type="InterPro" id="IPR036047">
    <property type="entry name" value="F-box-like_dom_sf"/>
</dbReference>
<dbReference type="SMART" id="SM00256">
    <property type="entry name" value="FBOX"/>
    <property type="match status" value="1"/>
</dbReference>
<reference evidence="2 3" key="1">
    <citation type="journal article" date="2018" name="Nat. Genet.">
        <title>The Rosa genome provides new insights in the design of modern roses.</title>
        <authorList>
            <person name="Bendahmane M."/>
        </authorList>
    </citation>
    <scope>NUCLEOTIDE SEQUENCE [LARGE SCALE GENOMIC DNA]</scope>
    <source>
        <strain evidence="3">cv. Old Blush</strain>
    </source>
</reference>
<proteinExistence type="predicted"/>
<dbReference type="Gene3D" id="1.20.1280.50">
    <property type="match status" value="1"/>
</dbReference>
<comment type="caution">
    <text evidence="2">The sequence shown here is derived from an EMBL/GenBank/DDBJ whole genome shotgun (WGS) entry which is preliminary data.</text>
</comment>
<dbReference type="CDD" id="cd22157">
    <property type="entry name" value="F-box_AtFBW1-like"/>
    <property type="match status" value="1"/>
</dbReference>
<feature type="domain" description="F-box" evidence="1">
    <location>
        <begin position="5"/>
        <end position="51"/>
    </location>
</feature>
<dbReference type="InterPro" id="IPR017451">
    <property type="entry name" value="F-box-assoc_interact_dom"/>
</dbReference>